<dbReference type="KEGG" id="mka:MK1320"/>
<dbReference type="Gene3D" id="3.20.20.370">
    <property type="entry name" value="Glycoside hydrolase/deacetylase"/>
    <property type="match status" value="1"/>
</dbReference>
<keyword evidence="4" id="KW-1185">Reference proteome</keyword>
<dbReference type="HOGENOM" id="CLU_1080146_0_0_2"/>
<dbReference type="GO" id="GO:0016810">
    <property type="term" value="F:hydrolase activity, acting on carbon-nitrogen (but not peptide) bonds"/>
    <property type="evidence" value="ECO:0007669"/>
    <property type="project" value="InterPro"/>
</dbReference>
<evidence type="ECO:0000259" key="2">
    <source>
        <dbReference type="PROSITE" id="PS51677"/>
    </source>
</evidence>
<dbReference type="Pfam" id="PF01522">
    <property type="entry name" value="Polysacc_deac_1"/>
    <property type="match status" value="1"/>
</dbReference>
<dbReference type="SUPFAM" id="SSF88713">
    <property type="entry name" value="Glycoside hydrolase/deacetylase"/>
    <property type="match status" value="1"/>
</dbReference>
<accession>Q8TVR8</accession>
<dbReference type="GO" id="GO:0016798">
    <property type="term" value="F:hydrolase activity, acting on glycosyl bonds"/>
    <property type="evidence" value="ECO:0007669"/>
    <property type="project" value="UniProtKB-KW"/>
</dbReference>
<dbReference type="InterPro" id="IPR002509">
    <property type="entry name" value="NODB_dom"/>
</dbReference>
<name>Q8TVR8_METKA</name>
<keyword evidence="3" id="KW-0326">Glycosidase</keyword>
<dbReference type="InParanoid" id="Q8TVR8"/>
<feature type="compositionally biased region" description="Basic and acidic residues" evidence="1">
    <location>
        <begin position="200"/>
        <end position="211"/>
    </location>
</feature>
<sequence>MSRPRPGSRGWMLMSEGVFALIVILLTFTATVGSIHFKHTHPRKQNRLTRLSHARCIVVVTEDLCGGSRYSVRLAEMLRRRGVPMTFAVPAWEAYAYPDRMRKLRELGGDLINHANDGGASYAFLGRPGKVAGLPVKTQRQIIHTTQKWIHRATGVRPDAFRAPGLAIDENTYRALVEEGIWVDSSKIYTRPGTRGGAQVDRDRRPPDPRGTHSVLRGVAVRARAAGGAGVPVLVRRRPVRASQDSDRSPPRRRWRT</sequence>
<dbReference type="InterPro" id="IPR011330">
    <property type="entry name" value="Glyco_hydro/deAcase_b/a-brl"/>
</dbReference>
<dbReference type="AlphaFoldDB" id="Q8TVR8"/>
<dbReference type="RefSeq" id="WP_011019688.1">
    <property type="nucleotide sequence ID" value="NC_003551.1"/>
</dbReference>
<reference evidence="3 4" key="1">
    <citation type="journal article" date="2002" name="Proc. Natl. Acad. Sci. U.S.A.">
        <title>The complete genome of hyperthermophile Methanopyrus kandleri AV19 and monophyly of archaeal methanogens.</title>
        <authorList>
            <person name="Slesarev A.I."/>
            <person name="Mezhevaya K.V."/>
            <person name="Makarova K.S."/>
            <person name="Polushin N.N."/>
            <person name="Shcherbinina O.V."/>
            <person name="Shakhova V.V."/>
            <person name="Belova G.I."/>
            <person name="Aravind L."/>
            <person name="Natale D.A."/>
            <person name="Rogozin I.B."/>
            <person name="Tatusov R.L."/>
            <person name="Wolf Y.I."/>
            <person name="Stetter K.O."/>
            <person name="Malykh A.G."/>
            <person name="Koonin E.V."/>
            <person name="Kozyavkin S.A."/>
        </authorList>
    </citation>
    <scope>NUCLEOTIDE SEQUENCE [LARGE SCALE GENOMIC DNA]</scope>
    <source>
        <strain evidence="4">AV19 / DSM 6324 / JCM 9639 / NBRC 100938</strain>
    </source>
</reference>
<dbReference type="EnsemblBacteria" id="AAM02533">
    <property type="protein sequence ID" value="AAM02533"/>
    <property type="gene ID" value="MK1320"/>
</dbReference>
<protein>
    <submittedName>
        <fullName evidence="3">Predicted xylanase/chitin deacetylase family enzyme</fullName>
    </submittedName>
</protein>
<keyword evidence="3" id="KW-0378">Hydrolase</keyword>
<feature type="region of interest" description="Disordered" evidence="1">
    <location>
        <begin position="237"/>
        <end position="257"/>
    </location>
</feature>
<dbReference type="EMBL" id="AE009439">
    <property type="protein sequence ID" value="AAM02533.1"/>
    <property type="molecule type" value="Genomic_DNA"/>
</dbReference>
<feature type="region of interest" description="Disordered" evidence="1">
    <location>
        <begin position="192"/>
        <end position="213"/>
    </location>
</feature>
<evidence type="ECO:0000313" key="3">
    <source>
        <dbReference type="EMBL" id="AAM02533.1"/>
    </source>
</evidence>
<keyword evidence="3" id="KW-0119">Carbohydrate metabolism</keyword>
<evidence type="ECO:0000313" key="4">
    <source>
        <dbReference type="Proteomes" id="UP000001826"/>
    </source>
</evidence>
<dbReference type="OrthoDB" id="378658at2157"/>
<dbReference type="GO" id="GO:0045493">
    <property type="term" value="P:xylan catabolic process"/>
    <property type="evidence" value="ECO:0007669"/>
    <property type="project" value="UniProtKB-KW"/>
</dbReference>
<evidence type="ECO:0000256" key="1">
    <source>
        <dbReference type="SAM" id="MobiDB-lite"/>
    </source>
</evidence>
<gene>
    <name evidence="3" type="ordered locus">MK1320</name>
</gene>
<dbReference type="STRING" id="190192.MK1320"/>
<dbReference type="PROSITE" id="PS51677">
    <property type="entry name" value="NODB"/>
    <property type="match status" value="1"/>
</dbReference>
<dbReference type="GeneID" id="1477915"/>
<keyword evidence="3" id="KW-0858">Xylan degradation</keyword>
<dbReference type="Proteomes" id="UP000001826">
    <property type="component" value="Chromosome"/>
</dbReference>
<feature type="domain" description="NodB homology" evidence="2">
    <location>
        <begin position="56"/>
        <end position="257"/>
    </location>
</feature>
<organism evidence="3 4">
    <name type="scientific">Methanopyrus kandleri (strain AV19 / DSM 6324 / JCM 9639 / NBRC 100938)</name>
    <dbReference type="NCBI Taxonomy" id="190192"/>
    <lineage>
        <taxon>Archaea</taxon>
        <taxon>Methanobacteriati</taxon>
        <taxon>Methanobacteriota</taxon>
        <taxon>Methanomada group</taxon>
        <taxon>Methanopyri</taxon>
        <taxon>Methanopyrales</taxon>
        <taxon>Methanopyraceae</taxon>
        <taxon>Methanopyrus</taxon>
    </lineage>
</organism>
<keyword evidence="3" id="KW-0624">Polysaccharide degradation</keyword>
<proteinExistence type="predicted"/>
<dbReference type="PaxDb" id="190192-MK1320"/>